<evidence type="ECO:0000313" key="1">
    <source>
        <dbReference type="EMBL" id="GAA3745985.1"/>
    </source>
</evidence>
<dbReference type="Gene3D" id="3.30.530.20">
    <property type="match status" value="1"/>
</dbReference>
<reference evidence="2" key="1">
    <citation type="journal article" date="2019" name="Int. J. Syst. Evol. Microbiol.">
        <title>The Global Catalogue of Microorganisms (GCM) 10K type strain sequencing project: providing services to taxonomists for standard genome sequencing and annotation.</title>
        <authorList>
            <consortium name="The Broad Institute Genomics Platform"/>
            <consortium name="The Broad Institute Genome Sequencing Center for Infectious Disease"/>
            <person name="Wu L."/>
            <person name="Ma J."/>
        </authorList>
    </citation>
    <scope>NUCLEOTIDE SEQUENCE [LARGE SCALE GENOMIC DNA]</scope>
    <source>
        <strain evidence="2">JCM 16949</strain>
    </source>
</reference>
<accession>A0ABP7FTT6</accession>
<sequence>MENRHRSESVTIAQSPDVLYAMVSDVTRMGEWSPVCKACWWDDEARGAGAWFTGRNITESRTWETRSKVLVDEPGREFAFAVNGDRTRWGYTFEPVDGGTLVTESWEILPVAEPTYPERFGDRAEAEIAIRADGASKGMRETLAAIKRVAEAG</sequence>
<organism evidence="1 2">
    <name type="scientific">Leifsonella bigeumensis</name>
    <dbReference type="NCBI Taxonomy" id="433643"/>
    <lineage>
        <taxon>Bacteria</taxon>
        <taxon>Bacillati</taxon>
        <taxon>Actinomycetota</taxon>
        <taxon>Actinomycetes</taxon>
        <taxon>Micrococcales</taxon>
        <taxon>Microbacteriaceae</taxon>
        <taxon>Leifsonella</taxon>
    </lineage>
</organism>
<dbReference type="EMBL" id="BAABAE010000003">
    <property type="protein sequence ID" value="GAA3745985.1"/>
    <property type="molecule type" value="Genomic_DNA"/>
</dbReference>
<dbReference type="SUPFAM" id="SSF55961">
    <property type="entry name" value="Bet v1-like"/>
    <property type="match status" value="1"/>
</dbReference>
<comment type="caution">
    <text evidence="1">The sequence shown here is derived from an EMBL/GenBank/DDBJ whole genome shotgun (WGS) entry which is preliminary data.</text>
</comment>
<dbReference type="CDD" id="cd07812">
    <property type="entry name" value="SRPBCC"/>
    <property type="match status" value="1"/>
</dbReference>
<keyword evidence="2" id="KW-1185">Reference proteome</keyword>
<name>A0ABP7FTT6_9MICO</name>
<dbReference type="InterPro" id="IPR019587">
    <property type="entry name" value="Polyketide_cyclase/dehydratase"/>
</dbReference>
<dbReference type="Pfam" id="PF10604">
    <property type="entry name" value="Polyketide_cyc2"/>
    <property type="match status" value="1"/>
</dbReference>
<gene>
    <name evidence="1" type="ORF">GCM10022239_21960</name>
</gene>
<protein>
    <submittedName>
        <fullName evidence="1">SRPBCC family protein</fullName>
    </submittedName>
</protein>
<dbReference type="Proteomes" id="UP001501004">
    <property type="component" value="Unassembled WGS sequence"/>
</dbReference>
<evidence type="ECO:0000313" key="2">
    <source>
        <dbReference type="Proteomes" id="UP001501004"/>
    </source>
</evidence>
<proteinExistence type="predicted"/>
<dbReference type="InterPro" id="IPR023393">
    <property type="entry name" value="START-like_dom_sf"/>
</dbReference>